<evidence type="ECO:0000313" key="3">
    <source>
        <dbReference type="Ensembl" id="ENSNFUP00015005003.1"/>
    </source>
</evidence>
<feature type="coiled-coil region" evidence="1">
    <location>
        <begin position="22"/>
        <end position="49"/>
    </location>
</feature>
<dbReference type="Gene3D" id="1.20.1250.70">
    <property type="entry name" value="Interleukin-15/Interleukin-21"/>
    <property type="match status" value="1"/>
</dbReference>
<dbReference type="Proteomes" id="UP000694548">
    <property type="component" value="Chromosome sgr01"/>
</dbReference>
<evidence type="ECO:0000313" key="4">
    <source>
        <dbReference type="Proteomes" id="UP000694548"/>
    </source>
</evidence>
<sequence>MQSLTFCILTVCCFAWVSTTSKDTQRRKLQQLRAELITFQKTLKDKEKNVITPPKNIEGCCCLSAFKCFRDNLKAEFNITNKLSRGLTSNITMKALDLCETGNNATMCEVCVSHSKERAEEFFSRLDTLIQRGIARLSMK</sequence>
<dbReference type="Ensembl" id="ENSNFUT00015005273.1">
    <property type="protein sequence ID" value="ENSNFUP00015005003.1"/>
    <property type="gene ID" value="ENSNFUG00015002493.1"/>
</dbReference>
<dbReference type="SUPFAM" id="SSF47266">
    <property type="entry name" value="4-helical cytokines"/>
    <property type="match status" value="1"/>
</dbReference>
<dbReference type="AlphaFoldDB" id="A0A8C6NJC6"/>
<feature type="signal peptide" evidence="2">
    <location>
        <begin position="1"/>
        <end position="21"/>
    </location>
</feature>
<keyword evidence="2" id="KW-0732">Signal</keyword>
<dbReference type="GeneTree" id="ENSGT00940000175879"/>
<proteinExistence type="predicted"/>
<evidence type="ECO:0000256" key="1">
    <source>
        <dbReference type="SAM" id="Coils"/>
    </source>
</evidence>
<dbReference type="InterPro" id="IPR009079">
    <property type="entry name" value="4_helix_cytokine-like_core"/>
</dbReference>
<reference evidence="3" key="2">
    <citation type="submission" date="2025-08" db="UniProtKB">
        <authorList>
            <consortium name="Ensembl"/>
        </authorList>
    </citation>
    <scope>IDENTIFICATION</scope>
</reference>
<name>A0A8C6NJC6_NOTFU</name>
<keyword evidence="4" id="KW-1185">Reference proteome</keyword>
<protein>
    <recommendedName>
        <fullName evidence="5">Interleukin</fullName>
    </recommendedName>
</protein>
<reference evidence="3" key="1">
    <citation type="submission" date="2014-08" db="EMBL/GenBank/DDBJ databases">
        <authorList>
            <person name="Senf B."/>
            <person name="Petzold A."/>
            <person name="Downie B.R."/>
            <person name="Koch P."/>
            <person name="Platzer M."/>
        </authorList>
    </citation>
    <scope>NUCLEOTIDE SEQUENCE [LARGE SCALE GENOMIC DNA]</scope>
    <source>
        <strain evidence="3">GRZ</strain>
    </source>
</reference>
<keyword evidence="1" id="KW-0175">Coiled coil</keyword>
<reference evidence="3" key="3">
    <citation type="submission" date="2025-09" db="UniProtKB">
        <authorList>
            <consortium name="Ensembl"/>
        </authorList>
    </citation>
    <scope>IDENTIFICATION</scope>
</reference>
<organism evidence="3 4">
    <name type="scientific">Nothobranchius furzeri</name>
    <name type="common">Turquoise killifish</name>
    <dbReference type="NCBI Taxonomy" id="105023"/>
    <lineage>
        <taxon>Eukaryota</taxon>
        <taxon>Metazoa</taxon>
        <taxon>Chordata</taxon>
        <taxon>Craniata</taxon>
        <taxon>Vertebrata</taxon>
        <taxon>Euteleostomi</taxon>
        <taxon>Actinopterygii</taxon>
        <taxon>Neopterygii</taxon>
        <taxon>Teleostei</taxon>
        <taxon>Neoteleostei</taxon>
        <taxon>Acanthomorphata</taxon>
        <taxon>Ovalentaria</taxon>
        <taxon>Atherinomorphae</taxon>
        <taxon>Cyprinodontiformes</taxon>
        <taxon>Nothobranchiidae</taxon>
        <taxon>Nothobranchius</taxon>
    </lineage>
</organism>
<feature type="chain" id="PRO_5034928492" description="Interleukin" evidence="2">
    <location>
        <begin position="22"/>
        <end position="140"/>
    </location>
</feature>
<evidence type="ECO:0008006" key="5">
    <source>
        <dbReference type="Google" id="ProtNLM"/>
    </source>
</evidence>
<accession>A0A8C6NJC6</accession>
<evidence type="ECO:0000256" key="2">
    <source>
        <dbReference type="SAM" id="SignalP"/>
    </source>
</evidence>